<dbReference type="InterPro" id="IPR011964">
    <property type="entry name" value="YVTN_b-propeller_repeat"/>
</dbReference>
<name>A0A3R9MHP3_9BACT</name>
<protein>
    <recommendedName>
        <fullName evidence="4">YncE family protein</fullName>
    </recommendedName>
</protein>
<evidence type="ECO:0000313" key="2">
    <source>
        <dbReference type="EMBL" id="RSK46088.1"/>
    </source>
</evidence>
<dbReference type="EMBL" id="RWIU01000001">
    <property type="protein sequence ID" value="RSK46088.1"/>
    <property type="molecule type" value="Genomic_DNA"/>
</dbReference>
<dbReference type="InterPro" id="IPR051200">
    <property type="entry name" value="Host-pathogen_enzymatic-act"/>
</dbReference>
<feature type="chain" id="PRO_5018747539" description="YncE family protein" evidence="1">
    <location>
        <begin position="27"/>
        <end position="363"/>
    </location>
</feature>
<accession>A0A3R9MHP3</accession>
<evidence type="ECO:0000313" key="3">
    <source>
        <dbReference type="Proteomes" id="UP000270291"/>
    </source>
</evidence>
<dbReference type="Pfam" id="PF16819">
    <property type="entry name" value="DUF5074"/>
    <property type="match status" value="1"/>
</dbReference>
<evidence type="ECO:0008006" key="4">
    <source>
        <dbReference type="Google" id="ProtNLM"/>
    </source>
</evidence>
<dbReference type="InterPro" id="IPR031815">
    <property type="entry name" value="DUF5074"/>
</dbReference>
<proteinExistence type="predicted"/>
<dbReference type="PANTHER" id="PTHR47197:SF3">
    <property type="entry name" value="DIHYDRO-HEME D1 DEHYDROGENASE"/>
    <property type="match status" value="1"/>
</dbReference>
<keyword evidence="1" id="KW-0732">Signal</keyword>
<dbReference type="PANTHER" id="PTHR47197">
    <property type="entry name" value="PROTEIN NIRF"/>
    <property type="match status" value="1"/>
</dbReference>
<comment type="caution">
    <text evidence="2">The sequence shown here is derived from an EMBL/GenBank/DDBJ whole genome shotgun (WGS) entry which is preliminary data.</text>
</comment>
<evidence type="ECO:0000256" key="1">
    <source>
        <dbReference type="SAM" id="SignalP"/>
    </source>
</evidence>
<organism evidence="2 3">
    <name type="scientific">Hymenobacter perfusus</name>
    <dbReference type="NCBI Taxonomy" id="1236770"/>
    <lineage>
        <taxon>Bacteria</taxon>
        <taxon>Pseudomonadati</taxon>
        <taxon>Bacteroidota</taxon>
        <taxon>Cytophagia</taxon>
        <taxon>Cytophagales</taxon>
        <taxon>Hymenobacteraceae</taxon>
        <taxon>Hymenobacter</taxon>
    </lineage>
</organism>
<dbReference type="InterPro" id="IPR015943">
    <property type="entry name" value="WD40/YVTN_repeat-like_dom_sf"/>
</dbReference>
<feature type="signal peptide" evidence="1">
    <location>
        <begin position="1"/>
        <end position="26"/>
    </location>
</feature>
<dbReference type="OrthoDB" id="9773938at2"/>
<dbReference type="Gene3D" id="2.130.10.10">
    <property type="entry name" value="YVTN repeat-like/Quinoprotein amine dehydrogenase"/>
    <property type="match status" value="1"/>
</dbReference>
<sequence>MKPFSAFTGLTSRLLLGSAATLGLLACDPDNEPAPTEQPIVTSTVFVVNEGNFLRSNADISLFSKASSSVTSKALFNSANGRTLGDVAQSMAVQDSLGYIVVNNSNKLEVVSLAKFRSKATITGLKLPRYFAAASSAKGYVTETVSYSGSNGRVSVLDLKTNTISKSIEVGVQPEKLLVAGSRLYVTNSGGNTVTVINTATDAVEGTITVGDSPNSLVLDRDGKVWVLSGGKVAYNADYSVDYSRTTKGSLAVITPGQLTATQREVDSNTSSPSKLTINGAKNQLYYSYRRGVYTLGIGDATLPTTPLIRRSFYGLGVDPQDGTIYGGIGSFTAADKVIRYRSTGVAIDSFTVGIGPNGFVFY</sequence>
<dbReference type="PROSITE" id="PS51257">
    <property type="entry name" value="PROKAR_LIPOPROTEIN"/>
    <property type="match status" value="1"/>
</dbReference>
<reference evidence="2 3" key="1">
    <citation type="submission" date="2018-12" db="EMBL/GenBank/DDBJ databases">
        <authorList>
            <person name="Feng G."/>
            <person name="Zhu H."/>
        </authorList>
    </citation>
    <scope>NUCLEOTIDE SEQUENCE [LARGE SCALE GENOMIC DNA]</scope>
    <source>
        <strain evidence="2 3">LMG 26000</strain>
    </source>
</reference>
<dbReference type="RefSeq" id="WP_125435410.1">
    <property type="nucleotide sequence ID" value="NZ_RWIU01000001.1"/>
</dbReference>
<dbReference type="NCBIfam" id="TIGR02276">
    <property type="entry name" value="beta_rpt_yvtn"/>
    <property type="match status" value="1"/>
</dbReference>
<dbReference type="Proteomes" id="UP000270291">
    <property type="component" value="Unassembled WGS sequence"/>
</dbReference>
<gene>
    <name evidence="2" type="ORF">EI293_02650</name>
</gene>
<dbReference type="SUPFAM" id="SSF63825">
    <property type="entry name" value="YWTD domain"/>
    <property type="match status" value="1"/>
</dbReference>
<dbReference type="AlphaFoldDB" id="A0A3R9MHP3"/>
<keyword evidence="3" id="KW-1185">Reference proteome</keyword>